<keyword evidence="4" id="KW-1185">Reference proteome</keyword>
<keyword evidence="2" id="KW-0812">Transmembrane</keyword>
<comment type="caution">
    <text evidence="3">The sequence shown here is derived from an EMBL/GenBank/DDBJ whole genome shotgun (WGS) entry which is preliminary data.</text>
</comment>
<accession>A0AAN8WRH9</accession>
<dbReference type="Proteomes" id="UP001381693">
    <property type="component" value="Unassembled WGS sequence"/>
</dbReference>
<dbReference type="AlphaFoldDB" id="A0AAN8WRH9"/>
<proteinExistence type="predicted"/>
<evidence type="ECO:0000256" key="1">
    <source>
        <dbReference type="SAM" id="MobiDB-lite"/>
    </source>
</evidence>
<protein>
    <submittedName>
        <fullName evidence="3">Uncharacterized protein</fullName>
    </submittedName>
</protein>
<evidence type="ECO:0000313" key="4">
    <source>
        <dbReference type="Proteomes" id="UP001381693"/>
    </source>
</evidence>
<feature type="transmembrane region" description="Helical" evidence="2">
    <location>
        <begin position="97"/>
        <end position="117"/>
    </location>
</feature>
<name>A0AAN8WRH9_HALRR</name>
<evidence type="ECO:0000313" key="3">
    <source>
        <dbReference type="EMBL" id="KAK7063232.1"/>
    </source>
</evidence>
<evidence type="ECO:0000256" key="2">
    <source>
        <dbReference type="SAM" id="Phobius"/>
    </source>
</evidence>
<keyword evidence="2" id="KW-1133">Transmembrane helix</keyword>
<feature type="region of interest" description="Disordered" evidence="1">
    <location>
        <begin position="17"/>
        <end position="52"/>
    </location>
</feature>
<keyword evidence="2" id="KW-0472">Membrane</keyword>
<reference evidence="3 4" key="1">
    <citation type="submission" date="2023-11" db="EMBL/GenBank/DDBJ databases">
        <title>Halocaridina rubra genome assembly.</title>
        <authorList>
            <person name="Smith C."/>
        </authorList>
    </citation>
    <scope>NUCLEOTIDE SEQUENCE [LARGE SCALE GENOMIC DNA]</scope>
    <source>
        <strain evidence="3">EP-1</strain>
        <tissue evidence="3">Whole</tissue>
    </source>
</reference>
<organism evidence="3 4">
    <name type="scientific">Halocaridina rubra</name>
    <name type="common">Hawaiian red shrimp</name>
    <dbReference type="NCBI Taxonomy" id="373956"/>
    <lineage>
        <taxon>Eukaryota</taxon>
        <taxon>Metazoa</taxon>
        <taxon>Ecdysozoa</taxon>
        <taxon>Arthropoda</taxon>
        <taxon>Crustacea</taxon>
        <taxon>Multicrustacea</taxon>
        <taxon>Malacostraca</taxon>
        <taxon>Eumalacostraca</taxon>
        <taxon>Eucarida</taxon>
        <taxon>Decapoda</taxon>
        <taxon>Pleocyemata</taxon>
        <taxon>Caridea</taxon>
        <taxon>Atyoidea</taxon>
        <taxon>Atyidae</taxon>
        <taxon>Halocaridina</taxon>
    </lineage>
</organism>
<sequence length="134" mass="15189">MSFFKKFKGLVEISKVDDNDGQGLTDLPKSKMKKKHKSHTEDNQQDGVSSENMAVVGMGTRATRPKFGYSIAGAQLQDTETERDLGVNILPDLSPEMYIYGILRAVYAFLAIIMEAFRHMDKEMFRNTNVTYKD</sequence>
<dbReference type="EMBL" id="JAXCGZ010020905">
    <property type="protein sequence ID" value="KAK7063232.1"/>
    <property type="molecule type" value="Genomic_DNA"/>
</dbReference>
<gene>
    <name evidence="3" type="ORF">SK128_005241</name>
</gene>